<dbReference type="PANTHER" id="PTHR10643">
    <property type="entry name" value="KINETOCHORE PROTEIN NDC80"/>
    <property type="match status" value="1"/>
</dbReference>
<comment type="similarity">
    <text evidence="1 10">Belongs to the NDC80/HEC1 family.</text>
</comment>
<evidence type="ECO:0000256" key="5">
    <source>
        <dbReference type="ARBA" id="ARBA00022838"/>
    </source>
</evidence>
<dbReference type="InterPro" id="IPR005550">
    <property type="entry name" value="Kinetochore_Ndc80"/>
</dbReference>
<evidence type="ECO:0000259" key="13">
    <source>
        <dbReference type="Pfam" id="PF18077"/>
    </source>
</evidence>
<evidence type="ECO:0000256" key="10">
    <source>
        <dbReference type="RuleBase" id="RU368072"/>
    </source>
</evidence>
<evidence type="ECO:0000256" key="1">
    <source>
        <dbReference type="ARBA" id="ARBA00007050"/>
    </source>
</evidence>
<keyword evidence="4 10" id="KW-0498">Mitosis</keyword>
<proteinExistence type="inferred from homology"/>
<organism evidence="15 16">
    <name type="scientific">Aplysia californica</name>
    <name type="common">California sea hare</name>
    <dbReference type="NCBI Taxonomy" id="6500"/>
    <lineage>
        <taxon>Eukaryota</taxon>
        <taxon>Metazoa</taxon>
        <taxon>Spiralia</taxon>
        <taxon>Lophotrochozoa</taxon>
        <taxon>Mollusca</taxon>
        <taxon>Gastropoda</taxon>
        <taxon>Heterobranchia</taxon>
        <taxon>Euthyneura</taxon>
        <taxon>Tectipleura</taxon>
        <taxon>Aplysiida</taxon>
        <taxon>Aplysioidea</taxon>
        <taxon>Aplysiidae</taxon>
        <taxon>Aplysia</taxon>
    </lineage>
</organism>
<feature type="region of interest" description="Disordered" evidence="11">
    <location>
        <begin position="1"/>
        <end position="98"/>
    </location>
</feature>
<comment type="function">
    <text evidence="10">Acts as a component of the essential kinetochore-associated NDC80 complex, which is required for chromosome segregation and spindle checkpoint activity.</text>
</comment>
<protein>
    <recommendedName>
        <fullName evidence="10">Kinetochore protein NDC80</fullName>
    </recommendedName>
</protein>
<keyword evidence="8 10" id="KW-0131">Cell cycle</keyword>
<dbReference type="Gene3D" id="6.10.250.1950">
    <property type="match status" value="1"/>
</dbReference>
<evidence type="ECO:0000256" key="3">
    <source>
        <dbReference type="ARBA" id="ARBA00022618"/>
    </source>
</evidence>
<dbReference type="InterPro" id="IPR055260">
    <property type="entry name" value="Ndc80_CH"/>
</dbReference>
<evidence type="ECO:0000256" key="11">
    <source>
        <dbReference type="SAM" id="MobiDB-lite"/>
    </source>
</evidence>
<dbReference type="Pfam" id="PF24487">
    <property type="entry name" value="NDC80_loop"/>
    <property type="match status" value="1"/>
</dbReference>
<dbReference type="InterPro" id="IPR057091">
    <property type="entry name" value="NDC80_loop"/>
</dbReference>
<evidence type="ECO:0000259" key="12">
    <source>
        <dbReference type="Pfam" id="PF03801"/>
    </source>
</evidence>
<dbReference type="Proteomes" id="UP000694888">
    <property type="component" value="Unplaced"/>
</dbReference>
<feature type="domain" description="Kinetochore protein NDC80 loop region" evidence="14">
    <location>
        <begin position="384"/>
        <end position="604"/>
    </location>
</feature>
<evidence type="ECO:0000256" key="2">
    <source>
        <dbReference type="ARBA" id="ARBA00022454"/>
    </source>
</evidence>
<keyword evidence="2 10" id="KW-0158">Chromosome</keyword>
<dbReference type="GeneID" id="101854166"/>
<feature type="compositionally biased region" description="Basic and acidic residues" evidence="11">
    <location>
        <begin position="85"/>
        <end position="98"/>
    </location>
</feature>
<accession>A0ABM0ZZI7</accession>
<evidence type="ECO:0000256" key="4">
    <source>
        <dbReference type="ARBA" id="ARBA00022776"/>
    </source>
</evidence>
<dbReference type="PANTHER" id="PTHR10643:SF2">
    <property type="entry name" value="KINETOCHORE PROTEIN NDC80 HOMOLOG"/>
    <property type="match status" value="1"/>
</dbReference>
<feature type="region of interest" description="Disordered" evidence="11">
    <location>
        <begin position="527"/>
        <end position="559"/>
    </location>
</feature>
<feature type="compositionally biased region" description="Gly residues" evidence="11">
    <location>
        <begin position="1"/>
        <end position="10"/>
    </location>
</feature>
<dbReference type="Gene3D" id="1.10.418.30">
    <property type="entry name" value="Ncd80 complex, Ncd80 subunit"/>
    <property type="match status" value="1"/>
</dbReference>
<gene>
    <name evidence="16" type="primary">LOC101854166</name>
</gene>
<reference evidence="16" key="1">
    <citation type="submission" date="2025-08" db="UniProtKB">
        <authorList>
            <consortium name="RefSeq"/>
        </authorList>
    </citation>
    <scope>IDENTIFICATION</scope>
</reference>
<comment type="subcellular location">
    <subcellularLocation>
        <location evidence="10">Chromosome</location>
        <location evidence="10">Centromere</location>
        <location evidence="10">Kinetochore</location>
    </subcellularLocation>
    <subcellularLocation>
        <location evidence="10">Nucleus</location>
    </subcellularLocation>
</comment>
<keyword evidence="6" id="KW-0175">Coiled coil</keyword>
<dbReference type="InterPro" id="IPR040967">
    <property type="entry name" value="DUF5595"/>
</dbReference>
<feature type="domain" description="DUF5595" evidence="13">
    <location>
        <begin position="235"/>
        <end position="292"/>
    </location>
</feature>
<keyword evidence="7 10" id="KW-0539">Nucleus</keyword>
<keyword evidence="5 10" id="KW-0995">Kinetochore</keyword>
<evidence type="ECO:0000256" key="9">
    <source>
        <dbReference type="ARBA" id="ARBA00023328"/>
    </source>
</evidence>
<feature type="compositionally biased region" description="Basic and acidic residues" evidence="11">
    <location>
        <begin position="542"/>
        <end position="559"/>
    </location>
</feature>
<dbReference type="RefSeq" id="XP_012937749.1">
    <property type="nucleotide sequence ID" value="XM_013082295.2"/>
</dbReference>
<evidence type="ECO:0000256" key="6">
    <source>
        <dbReference type="ARBA" id="ARBA00023054"/>
    </source>
</evidence>
<keyword evidence="3 10" id="KW-0132">Cell division</keyword>
<keyword evidence="15" id="KW-1185">Reference proteome</keyword>
<name>A0ABM0ZZI7_APLCA</name>
<evidence type="ECO:0000256" key="7">
    <source>
        <dbReference type="ARBA" id="ARBA00023242"/>
    </source>
</evidence>
<evidence type="ECO:0000259" key="14">
    <source>
        <dbReference type="Pfam" id="PF24487"/>
    </source>
</evidence>
<sequence>MRKSSFGGGRPSLASGAPLRVRHENSNTSQRGGRKSTQGKDKTKSRSLSFAPRSSIGVSSYKPGGSQLSFLPKSGRPSSGIGVRGRTDVPKDPRPISDKKYHNQCIRQLLEFLMANNYPHAVSQKLLVSPTSKDFFKIFAFIYSKLHPGYKMATKMEEEVPRVLKMMAYPFSLSKTYLYSVGSPHTWPHLLGALIWMLDLIEMAGNIPSQGGIDAFIFGDANGEEFDVKSEDQTVYEYCEGTYAAFMRGADTFEEFDNDLRILLKQKYQGENMESMVEENRRLESELELVEQNEEWILKLREGIACLKQDEQTTLQYLENLEKFKRSVSTELSECEESCKMLSSDLESEKARVAEMQMIYQCQDLTPSDVDRLKAEQARLRLQVEMVQKQVEEIDADNWKVSMDMSNVNEKVENEVATYNRLAIVLKLVPETAELANGIDFRLFAGFSADIVGKFESTIKPMLKSIKNECMEEARRKDKEMFQLQCELEKLEESVHEQTEQMVQQEKKLASLEGEINSVKQMIHSDKKSVSSEMESVQQDLAQRESERAALEAARTEAEKDYKEAHRLLEGRRQEASKELSDLQELKKKVTEAVTAHKEIFKNQMAMFVRRLETVDREMDQRLDRLKEEAHIRDKQLSQTLARLQ</sequence>
<evidence type="ECO:0000313" key="16">
    <source>
        <dbReference type="RefSeq" id="XP_012937749.1"/>
    </source>
</evidence>
<comment type="subunit">
    <text evidence="10">Component of the NDC80 complex.</text>
</comment>
<evidence type="ECO:0000256" key="8">
    <source>
        <dbReference type="ARBA" id="ARBA00023306"/>
    </source>
</evidence>
<evidence type="ECO:0000313" key="15">
    <source>
        <dbReference type="Proteomes" id="UP000694888"/>
    </source>
</evidence>
<dbReference type="Pfam" id="PF03801">
    <property type="entry name" value="Ndc80_HEC"/>
    <property type="match status" value="1"/>
</dbReference>
<feature type="domain" description="Kinetochore protein Ndc80 CH" evidence="12">
    <location>
        <begin position="87"/>
        <end position="204"/>
    </location>
</feature>
<dbReference type="InterPro" id="IPR038273">
    <property type="entry name" value="Ndc80_sf"/>
</dbReference>
<dbReference type="Pfam" id="PF18077">
    <property type="entry name" value="DUF5595"/>
    <property type="match status" value="1"/>
</dbReference>
<feature type="compositionally biased region" description="Polar residues" evidence="11">
    <location>
        <begin position="531"/>
        <end position="541"/>
    </location>
</feature>
<keyword evidence="9 10" id="KW-0137">Centromere</keyword>